<protein>
    <submittedName>
        <fullName evidence="2">Uncharacterized protein</fullName>
    </submittedName>
</protein>
<reference evidence="2 3" key="1">
    <citation type="submission" date="2020-04" db="EMBL/GenBank/DDBJ databases">
        <title>Draft genome sequence of Caldanaerobacter sunterraneus. strain 1523vc isolated from Griffin hot spring, Kamchatka, Russia.</title>
        <authorList>
            <person name="Toshchakov S.V."/>
            <person name="Podosokorskaya O.A."/>
            <person name="Kublanov I.V."/>
            <person name="Korzhenkov A."/>
            <person name="Patrushev M.V."/>
        </authorList>
    </citation>
    <scope>NUCLEOTIDE SEQUENCE [LARGE SCALE GENOMIC DNA]</scope>
    <source>
        <strain evidence="2 3">1523vc</strain>
    </source>
</reference>
<sequence length="118" mass="14225">MKQEILMLNLFEPIEEQIKKFEEKKSKSREENEKETKKEIKINTEEETADVRIVKVYGNEVMVIRDRNIKNEEIRRMLVEQYGYPEFTKEETVFKLIYTNKEKTEAILNVGFNFQKKG</sequence>
<dbReference type="EMBL" id="JABEQB010000008">
    <property type="protein sequence ID" value="NNG66423.1"/>
    <property type="molecule type" value="Genomic_DNA"/>
</dbReference>
<dbReference type="RefSeq" id="WP_170270618.1">
    <property type="nucleotide sequence ID" value="NZ_JABEQB010000008.1"/>
</dbReference>
<accession>A0A7Y2L600</accession>
<gene>
    <name evidence="2" type="ORF">HKI81_04110</name>
</gene>
<proteinExistence type="predicted"/>
<keyword evidence="1" id="KW-0175">Coiled coil</keyword>
<organism evidence="2 3">
    <name type="scientific">Caldanaerobacter subterraneus</name>
    <dbReference type="NCBI Taxonomy" id="911092"/>
    <lineage>
        <taxon>Bacteria</taxon>
        <taxon>Bacillati</taxon>
        <taxon>Bacillota</taxon>
        <taxon>Clostridia</taxon>
        <taxon>Thermoanaerobacterales</taxon>
        <taxon>Thermoanaerobacteraceae</taxon>
        <taxon>Caldanaerobacter</taxon>
    </lineage>
</organism>
<dbReference type="Proteomes" id="UP000529861">
    <property type="component" value="Unassembled WGS sequence"/>
</dbReference>
<dbReference type="AlphaFoldDB" id="A0A7Y2L600"/>
<feature type="coiled-coil region" evidence="1">
    <location>
        <begin position="14"/>
        <end position="47"/>
    </location>
</feature>
<evidence type="ECO:0000313" key="2">
    <source>
        <dbReference type="EMBL" id="NNG66423.1"/>
    </source>
</evidence>
<evidence type="ECO:0000313" key="3">
    <source>
        <dbReference type="Proteomes" id="UP000529861"/>
    </source>
</evidence>
<name>A0A7Y2L600_9THEO</name>
<comment type="caution">
    <text evidence="2">The sequence shown here is derived from an EMBL/GenBank/DDBJ whole genome shotgun (WGS) entry which is preliminary data.</text>
</comment>
<evidence type="ECO:0000256" key="1">
    <source>
        <dbReference type="SAM" id="Coils"/>
    </source>
</evidence>